<organism evidence="1 2">
    <name type="scientific">Deinococcus malanensis</name>
    <dbReference type="NCBI Taxonomy" id="1706855"/>
    <lineage>
        <taxon>Bacteria</taxon>
        <taxon>Thermotogati</taxon>
        <taxon>Deinococcota</taxon>
        <taxon>Deinococci</taxon>
        <taxon>Deinococcales</taxon>
        <taxon>Deinococcaceae</taxon>
        <taxon>Deinococcus</taxon>
    </lineage>
</organism>
<accession>A0ABQ2ESS5</accession>
<proteinExistence type="predicted"/>
<comment type="caution">
    <text evidence="1">The sequence shown here is derived from an EMBL/GenBank/DDBJ whole genome shotgun (WGS) entry which is preliminary data.</text>
</comment>
<sequence length="235" mass="25486">MLAGVSVRLNLAALTPEELAALFGEDGAQLRLPEVSRARLEKRALPGPVLSRSFEAQPLEDRPWGATPEQTRALGSHDAQLRAAGATPLGVFYLPLVSEVRHVRAYLLEPDLAISLRWSETPESSRTAEAYLEFLSLLRDRASGSACVLSSGNPRAVAPSPSEEVDLHQHSSMGAEDLLAAHRQHVLRHGRGQKLVTADAAGWMRTWQTLHTLNFAAWSRRGLLLEEPGLPGTGG</sequence>
<keyword evidence="2" id="KW-1185">Reference proteome</keyword>
<protein>
    <submittedName>
        <fullName evidence="1">Uncharacterized protein</fullName>
    </submittedName>
</protein>
<gene>
    <name evidence="1" type="ORF">GCM10008955_12490</name>
</gene>
<dbReference type="EMBL" id="BMPP01000004">
    <property type="protein sequence ID" value="GGK20638.1"/>
    <property type="molecule type" value="Genomic_DNA"/>
</dbReference>
<dbReference type="Proteomes" id="UP000647587">
    <property type="component" value="Unassembled WGS sequence"/>
</dbReference>
<evidence type="ECO:0000313" key="1">
    <source>
        <dbReference type="EMBL" id="GGK20638.1"/>
    </source>
</evidence>
<reference evidence="2" key="1">
    <citation type="journal article" date="2019" name="Int. J. Syst. Evol. Microbiol.">
        <title>The Global Catalogue of Microorganisms (GCM) 10K type strain sequencing project: providing services to taxonomists for standard genome sequencing and annotation.</title>
        <authorList>
            <consortium name="The Broad Institute Genomics Platform"/>
            <consortium name="The Broad Institute Genome Sequencing Center for Infectious Disease"/>
            <person name="Wu L."/>
            <person name="Ma J."/>
        </authorList>
    </citation>
    <scope>NUCLEOTIDE SEQUENCE [LARGE SCALE GENOMIC DNA]</scope>
    <source>
        <strain evidence="2">JCM 30331</strain>
    </source>
</reference>
<name>A0ABQ2ESS5_9DEIO</name>
<evidence type="ECO:0000313" key="2">
    <source>
        <dbReference type="Proteomes" id="UP000647587"/>
    </source>
</evidence>